<accession>A0A8K0UXC6</accession>
<gene>
    <name evidence="4" type="ORF">BXZ70DRAFT_421810</name>
</gene>
<feature type="domain" description="DUF7719" evidence="3">
    <location>
        <begin position="129"/>
        <end position="196"/>
    </location>
</feature>
<dbReference type="OrthoDB" id="5597489at2759"/>
<evidence type="ECO:0000256" key="2">
    <source>
        <dbReference type="SAM" id="Phobius"/>
    </source>
</evidence>
<proteinExistence type="predicted"/>
<name>A0A8K0UXC6_9AGAR</name>
<feature type="transmembrane region" description="Helical" evidence="2">
    <location>
        <begin position="168"/>
        <end position="192"/>
    </location>
</feature>
<organism evidence="4 5">
    <name type="scientific">Cristinia sonorae</name>
    <dbReference type="NCBI Taxonomy" id="1940300"/>
    <lineage>
        <taxon>Eukaryota</taxon>
        <taxon>Fungi</taxon>
        <taxon>Dikarya</taxon>
        <taxon>Basidiomycota</taxon>
        <taxon>Agaricomycotina</taxon>
        <taxon>Agaricomycetes</taxon>
        <taxon>Agaricomycetidae</taxon>
        <taxon>Agaricales</taxon>
        <taxon>Pleurotineae</taxon>
        <taxon>Stephanosporaceae</taxon>
        <taxon>Cristinia</taxon>
    </lineage>
</organism>
<dbReference type="PANTHER" id="PTHR37846:SF1">
    <property type="entry name" value="DEACETYLASE-LIKE PROTEIN"/>
    <property type="match status" value="1"/>
</dbReference>
<comment type="caution">
    <text evidence="4">The sequence shown here is derived from an EMBL/GenBank/DDBJ whole genome shotgun (WGS) entry which is preliminary data.</text>
</comment>
<feature type="transmembrane region" description="Helical" evidence="2">
    <location>
        <begin position="131"/>
        <end position="148"/>
    </location>
</feature>
<feature type="transmembrane region" description="Helical" evidence="2">
    <location>
        <begin position="68"/>
        <end position="89"/>
    </location>
</feature>
<dbReference type="Proteomes" id="UP000813824">
    <property type="component" value="Unassembled WGS sequence"/>
</dbReference>
<keyword evidence="2" id="KW-0472">Membrane</keyword>
<evidence type="ECO:0000256" key="1">
    <source>
        <dbReference type="SAM" id="MobiDB-lite"/>
    </source>
</evidence>
<dbReference type="Pfam" id="PF24841">
    <property type="entry name" value="DUF7719"/>
    <property type="match status" value="1"/>
</dbReference>
<keyword evidence="5" id="KW-1185">Reference proteome</keyword>
<feature type="region of interest" description="Disordered" evidence="1">
    <location>
        <begin position="1"/>
        <end position="22"/>
    </location>
</feature>
<dbReference type="EMBL" id="JAEVFJ010000003">
    <property type="protein sequence ID" value="KAH8106183.1"/>
    <property type="molecule type" value="Genomic_DNA"/>
</dbReference>
<evidence type="ECO:0000259" key="3">
    <source>
        <dbReference type="Pfam" id="PF24841"/>
    </source>
</evidence>
<keyword evidence="2" id="KW-0812">Transmembrane</keyword>
<sequence>MAKLKKRKPTQVPPSEEKPLVDISEADQWRIIKDSGVLEQVPGGGTTTPATTQPADPDELLSPFTLELFAALALTIPHCFLLLMMEFLIHYQYGRKPTMDVLIDRMVPGVPIIALFVFYTNRYKHTRSMQLGFFLMSILSSTRLVWIINRASWITNMKQAPPLATIAVYAVVQSDLLPAFVSLLVIGVWIWYKSMKLFP</sequence>
<reference evidence="4" key="1">
    <citation type="journal article" date="2021" name="New Phytol.">
        <title>Evolutionary innovations through gain and loss of genes in the ectomycorrhizal Boletales.</title>
        <authorList>
            <person name="Wu G."/>
            <person name="Miyauchi S."/>
            <person name="Morin E."/>
            <person name="Kuo A."/>
            <person name="Drula E."/>
            <person name="Varga T."/>
            <person name="Kohler A."/>
            <person name="Feng B."/>
            <person name="Cao Y."/>
            <person name="Lipzen A."/>
            <person name="Daum C."/>
            <person name="Hundley H."/>
            <person name="Pangilinan J."/>
            <person name="Johnson J."/>
            <person name="Barry K."/>
            <person name="LaButti K."/>
            <person name="Ng V."/>
            <person name="Ahrendt S."/>
            <person name="Min B."/>
            <person name="Choi I.G."/>
            <person name="Park H."/>
            <person name="Plett J.M."/>
            <person name="Magnuson J."/>
            <person name="Spatafora J.W."/>
            <person name="Nagy L.G."/>
            <person name="Henrissat B."/>
            <person name="Grigoriev I.V."/>
            <person name="Yang Z.L."/>
            <person name="Xu J."/>
            <person name="Martin F.M."/>
        </authorList>
    </citation>
    <scope>NUCLEOTIDE SEQUENCE</scope>
    <source>
        <strain evidence="4">KKN 215</strain>
    </source>
</reference>
<dbReference type="InterPro" id="IPR056136">
    <property type="entry name" value="DUF7719"/>
</dbReference>
<evidence type="ECO:0000313" key="4">
    <source>
        <dbReference type="EMBL" id="KAH8106183.1"/>
    </source>
</evidence>
<dbReference type="AlphaFoldDB" id="A0A8K0UXC6"/>
<keyword evidence="2" id="KW-1133">Transmembrane helix</keyword>
<feature type="transmembrane region" description="Helical" evidence="2">
    <location>
        <begin position="101"/>
        <end position="119"/>
    </location>
</feature>
<evidence type="ECO:0000313" key="5">
    <source>
        <dbReference type="Proteomes" id="UP000813824"/>
    </source>
</evidence>
<dbReference type="PANTHER" id="PTHR37846">
    <property type="entry name" value="YALI0B21296P"/>
    <property type="match status" value="1"/>
</dbReference>
<protein>
    <recommendedName>
        <fullName evidence="3">DUF7719 domain-containing protein</fullName>
    </recommendedName>
</protein>